<evidence type="ECO:0000256" key="1">
    <source>
        <dbReference type="ARBA" id="ARBA00023270"/>
    </source>
</evidence>
<evidence type="ECO:0000313" key="2">
    <source>
        <dbReference type="EMBL" id="KAI9185469.1"/>
    </source>
</evidence>
<dbReference type="PANTHER" id="PTHR10683:SF18">
    <property type="entry name" value="TRANSALDOLASE"/>
    <property type="match status" value="1"/>
</dbReference>
<dbReference type="Proteomes" id="UP001064489">
    <property type="component" value="Chromosome 3"/>
</dbReference>
<keyword evidence="1" id="KW-0704">Schiff base</keyword>
<gene>
    <name evidence="2" type="ORF">LWI28_007587</name>
</gene>
<reference evidence="2" key="2">
    <citation type="submission" date="2023-02" db="EMBL/GenBank/DDBJ databases">
        <authorList>
            <person name="Swenson N.G."/>
            <person name="Wegrzyn J.L."/>
            <person name="Mcevoy S.L."/>
        </authorList>
    </citation>
    <scope>NUCLEOTIDE SEQUENCE</scope>
    <source>
        <strain evidence="2">91603</strain>
        <tissue evidence="2">Leaf</tissue>
    </source>
</reference>
<keyword evidence="3" id="KW-1185">Reference proteome</keyword>
<comment type="caution">
    <text evidence="2">The sequence shown here is derived from an EMBL/GenBank/DDBJ whole genome shotgun (WGS) entry which is preliminary data.</text>
</comment>
<reference evidence="2" key="1">
    <citation type="journal article" date="2022" name="Plant J.">
        <title>Strategies of tolerance reflected in two North American maple genomes.</title>
        <authorList>
            <person name="McEvoy S.L."/>
            <person name="Sezen U.U."/>
            <person name="Trouern-Trend A."/>
            <person name="McMahon S.M."/>
            <person name="Schaberg P.G."/>
            <person name="Yang J."/>
            <person name="Wegrzyn J.L."/>
            <person name="Swenson N.G."/>
        </authorList>
    </citation>
    <scope>NUCLEOTIDE SEQUENCE</scope>
    <source>
        <strain evidence="2">91603</strain>
    </source>
</reference>
<dbReference type="SUPFAM" id="SSF51569">
    <property type="entry name" value="Aldolase"/>
    <property type="match status" value="1"/>
</dbReference>
<sequence length="94" mass="10103">MISIDFNRCVFSFAQAGAGAGAAQAGASVIQIFVGHLRDWARNHSDDPEIEAALKRGEDPGLAFVSLQTFPLEFVIQESCVCGMICLVNNTPYP</sequence>
<protein>
    <submittedName>
        <fullName evidence="2">Uncharacterized protein</fullName>
    </submittedName>
</protein>
<organism evidence="2 3">
    <name type="scientific">Acer negundo</name>
    <name type="common">Box elder</name>
    <dbReference type="NCBI Taxonomy" id="4023"/>
    <lineage>
        <taxon>Eukaryota</taxon>
        <taxon>Viridiplantae</taxon>
        <taxon>Streptophyta</taxon>
        <taxon>Embryophyta</taxon>
        <taxon>Tracheophyta</taxon>
        <taxon>Spermatophyta</taxon>
        <taxon>Magnoliopsida</taxon>
        <taxon>eudicotyledons</taxon>
        <taxon>Gunneridae</taxon>
        <taxon>Pentapetalae</taxon>
        <taxon>rosids</taxon>
        <taxon>malvids</taxon>
        <taxon>Sapindales</taxon>
        <taxon>Sapindaceae</taxon>
        <taxon>Hippocastanoideae</taxon>
        <taxon>Acereae</taxon>
        <taxon>Acer</taxon>
    </lineage>
</organism>
<accession>A0AAD5J4A6</accession>
<dbReference type="InterPro" id="IPR013785">
    <property type="entry name" value="Aldolase_TIM"/>
</dbReference>
<dbReference type="AlphaFoldDB" id="A0AAD5J4A6"/>
<proteinExistence type="predicted"/>
<name>A0AAD5J4A6_ACENE</name>
<evidence type="ECO:0000313" key="3">
    <source>
        <dbReference type="Proteomes" id="UP001064489"/>
    </source>
</evidence>
<dbReference type="EMBL" id="JAJSOW010000100">
    <property type="protein sequence ID" value="KAI9185469.1"/>
    <property type="molecule type" value="Genomic_DNA"/>
</dbReference>
<dbReference type="PANTHER" id="PTHR10683">
    <property type="entry name" value="TRANSALDOLASE"/>
    <property type="match status" value="1"/>
</dbReference>
<dbReference type="Gene3D" id="3.20.20.70">
    <property type="entry name" value="Aldolase class I"/>
    <property type="match status" value="1"/>
</dbReference>
<dbReference type="InterPro" id="IPR001585">
    <property type="entry name" value="TAL/FSA"/>
</dbReference>
<dbReference type="GO" id="GO:0005975">
    <property type="term" value="P:carbohydrate metabolic process"/>
    <property type="evidence" value="ECO:0007669"/>
    <property type="project" value="InterPro"/>
</dbReference>